<evidence type="ECO:0000256" key="1">
    <source>
        <dbReference type="ARBA" id="ARBA00012513"/>
    </source>
</evidence>
<keyword evidence="7" id="KW-0472">Membrane</keyword>
<dbReference type="PROSITE" id="PS00108">
    <property type="entry name" value="PROTEIN_KINASE_ST"/>
    <property type="match status" value="1"/>
</dbReference>
<feature type="transmembrane region" description="Helical" evidence="7">
    <location>
        <begin position="301"/>
        <end position="321"/>
    </location>
</feature>
<evidence type="ECO:0000256" key="3">
    <source>
        <dbReference type="ARBA" id="ARBA00022741"/>
    </source>
</evidence>
<evidence type="ECO:0000256" key="4">
    <source>
        <dbReference type="ARBA" id="ARBA00022777"/>
    </source>
</evidence>
<gene>
    <name evidence="9" type="ORF">GT747_00815</name>
    <name evidence="10" type="ORF">SAMN05444424_2855</name>
</gene>
<organism evidence="10 11">
    <name type="scientific">Bittarella massiliensis</name>
    <name type="common">ex Durand et al. 2017</name>
    <dbReference type="NCBI Taxonomy" id="1720313"/>
    <lineage>
        <taxon>Bacteria</taxon>
        <taxon>Bacillati</taxon>
        <taxon>Bacillota</taxon>
        <taxon>Clostridia</taxon>
        <taxon>Eubacteriales</taxon>
        <taxon>Oscillospiraceae</taxon>
        <taxon>Bittarella (ex Durand et al. 2017)</taxon>
    </lineage>
</organism>
<dbReference type="Pfam" id="PF00069">
    <property type="entry name" value="Pkinase"/>
    <property type="match status" value="1"/>
</dbReference>
<accession>A0AAQ1MFU4</accession>
<dbReference type="InterPro" id="IPR000719">
    <property type="entry name" value="Prot_kinase_dom"/>
</dbReference>
<keyword evidence="10" id="KW-0723">Serine/threonine-protein kinase</keyword>
<dbReference type="GO" id="GO:0004674">
    <property type="term" value="F:protein serine/threonine kinase activity"/>
    <property type="evidence" value="ECO:0007669"/>
    <property type="project" value="UniProtKB-KW"/>
</dbReference>
<dbReference type="Proteomes" id="UP000474718">
    <property type="component" value="Unassembled WGS sequence"/>
</dbReference>
<dbReference type="EMBL" id="WWVX01000001">
    <property type="protein sequence ID" value="MZL68317.1"/>
    <property type="molecule type" value="Genomic_DNA"/>
</dbReference>
<keyword evidence="4 10" id="KW-0418">Kinase</keyword>
<keyword evidence="7" id="KW-0812">Transmembrane</keyword>
<evidence type="ECO:0000313" key="9">
    <source>
        <dbReference type="EMBL" id="MZL68317.1"/>
    </source>
</evidence>
<feature type="region of interest" description="Disordered" evidence="6">
    <location>
        <begin position="253"/>
        <end position="290"/>
    </location>
</feature>
<reference evidence="11" key="1">
    <citation type="submission" date="2016-11" db="EMBL/GenBank/DDBJ databases">
        <authorList>
            <person name="Jaros S."/>
            <person name="Januszkiewicz K."/>
            <person name="Wedrychowicz H."/>
        </authorList>
    </citation>
    <scope>NUCLEOTIDE SEQUENCE [LARGE SCALE GENOMIC DNA]</scope>
    <source>
        <strain evidence="11">DSM 4029</strain>
    </source>
</reference>
<dbReference type="EC" id="2.7.11.1" evidence="1"/>
<dbReference type="SUPFAM" id="SSF56112">
    <property type="entry name" value="Protein kinase-like (PK-like)"/>
    <property type="match status" value="1"/>
</dbReference>
<evidence type="ECO:0000313" key="12">
    <source>
        <dbReference type="Proteomes" id="UP000474718"/>
    </source>
</evidence>
<evidence type="ECO:0000256" key="6">
    <source>
        <dbReference type="SAM" id="MobiDB-lite"/>
    </source>
</evidence>
<keyword evidence="2" id="KW-0808">Transferase</keyword>
<evidence type="ECO:0000256" key="2">
    <source>
        <dbReference type="ARBA" id="ARBA00022679"/>
    </source>
</evidence>
<keyword evidence="7" id="KW-1133">Transmembrane helix</keyword>
<feature type="transmembrane region" description="Helical" evidence="7">
    <location>
        <begin position="369"/>
        <end position="394"/>
    </location>
</feature>
<evidence type="ECO:0000313" key="11">
    <source>
        <dbReference type="Proteomes" id="UP000184089"/>
    </source>
</evidence>
<comment type="caution">
    <text evidence="10">The sequence shown here is derived from an EMBL/GenBank/DDBJ whole genome shotgun (WGS) entry which is preliminary data.</text>
</comment>
<dbReference type="Proteomes" id="UP000184089">
    <property type="component" value="Unassembled WGS sequence"/>
</dbReference>
<feature type="domain" description="Protein kinase" evidence="8">
    <location>
        <begin position="12"/>
        <end position="277"/>
    </location>
</feature>
<dbReference type="PROSITE" id="PS50011">
    <property type="entry name" value="PROTEIN_KINASE_DOM"/>
    <property type="match status" value="1"/>
</dbReference>
<feature type="transmembrane region" description="Helical" evidence="7">
    <location>
        <begin position="327"/>
        <end position="348"/>
    </location>
</feature>
<protein>
    <recommendedName>
        <fullName evidence="1">non-specific serine/threonine protein kinase</fullName>
        <ecNumber evidence="1">2.7.11.1</ecNumber>
    </recommendedName>
</protein>
<keyword evidence="5" id="KW-0067">ATP-binding</keyword>
<dbReference type="SMART" id="SM00220">
    <property type="entry name" value="S_TKc"/>
    <property type="match status" value="1"/>
</dbReference>
<dbReference type="GO" id="GO:0005524">
    <property type="term" value="F:ATP binding"/>
    <property type="evidence" value="ECO:0007669"/>
    <property type="project" value="UniProtKB-KW"/>
</dbReference>
<dbReference type="AlphaFoldDB" id="A0AAQ1MFU4"/>
<dbReference type="Gene3D" id="1.10.510.10">
    <property type="entry name" value="Transferase(Phosphotransferase) domain 1"/>
    <property type="match status" value="1"/>
</dbReference>
<dbReference type="EMBL" id="FQVY01000006">
    <property type="protein sequence ID" value="SHG62693.1"/>
    <property type="molecule type" value="Genomic_DNA"/>
</dbReference>
<sequence length="397" mass="44319">MTELTDYLADRYQVLDTFSENERARVELVRDKNTGLVAVKKTIHRADTVYPQLRDRQFAGTPMVYDLYQCAGETVVLEEYVPGETMARCAEGRRRLGVAQVGRWLCALCDILEPLHRAGLVHRDIKPQNVLVRPDGQLFLIDFEAARQYDPRQKNDTVYLGTKGYAAPEQYGYAQTDARTDLYALGALANWLLCGKLPEERRWKGPLAEVIDCCLRIDPAQRYQSAAQLRGAVQQALAGLPAEEGAAFPAGPALSAAAPQPHSRGNAAAALPAQPFPAPSSAEESGGPPRRWQSVFGRENAWRLVAFLAFAAFVLWTALTSRPFESTGTAVSCLIYLWIFLPHAAYWLDLGRVRTRPPFRALDRRGQRWLAGLCYLAVWLVILIILVQVGYTLYRVP</sequence>
<evidence type="ECO:0000256" key="5">
    <source>
        <dbReference type="ARBA" id="ARBA00022840"/>
    </source>
</evidence>
<proteinExistence type="predicted"/>
<dbReference type="RefSeq" id="WP_021661404.1">
    <property type="nucleotide sequence ID" value="NZ_FQVY01000006.1"/>
</dbReference>
<dbReference type="InterPro" id="IPR011009">
    <property type="entry name" value="Kinase-like_dom_sf"/>
</dbReference>
<dbReference type="InterPro" id="IPR008271">
    <property type="entry name" value="Ser/Thr_kinase_AS"/>
</dbReference>
<feature type="compositionally biased region" description="Low complexity" evidence="6">
    <location>
        <begin position="253"/>
        <end position="273"/>
    </location>
</feature>
<reference evidence="9 12" key="3">
    <citation type="journal article" date="2019" name="Nat. Med.">
        <title>A library of human gut bacterial isolates paired with longitudinal multiomics data enables mechanistic microbiome research.</title>
        <authorList>
            <person name="Poyet M."/>
            <person name="Groussin M."/>
            <person name="Gibbons S.M."/>
            <person name="Avila-Pacheco J."/>
            <person name="Jiang X."/>
            <person name="Kearney S.M."/>
            <person name="Perrotta A.R."/>
            <person name="Berdy B."/>
            <person name="Zhao S."/>
            <person name="Lieberman T.D."/>
            <person name="Swanson P.K."/>
            <person name="Smith M."/>
            <person name="Roesemann S."/>
            <person name="Alexander J.E."/>
            <person name="Rich S.A."/>
            <person name="Livny J."/>
            <person name="Vlamakis H."/>
            <person name="Clish C."/>
            <person name="Bullock K."/>
            <person name="Deik A."/>
            <person name="Scott J."/>
            <person name="Pierce K.A."/>
            <person name="Xavier R.J."/>
            <person name="Alm E.J."/>
        </authorList>
    </citation>
    <scope>NUCLEOTIDE SEQUENCE [LARGE SCALE GENOMIC DNA]</scope>
    <source>
        <strain evidence="9 12">BIOML-A2</strain>
    </source>
</reference>
<dbReference type="PANTHER" id="PTHR43289:SF6">
    <property type="entry name" value="SERINE_THREONINE-PROTEIN KINASE NEKL-3"/>
    <property type="match status" value="1"/>
</dbReference>
<evidence type="ECO:0000313" key="10">
    <source>
        <dbReference type="EMBL" id="SHG62693.1"/>
    </source>
</evidence>
<reference evidence="10" key="2">
    <citation type="submission" date="2016-11" db="EMBL/GenBank/DDBJ databases">
        <authorList>
            <person name="Varghese N."/>
            <person name="Submissions S."/>
        </authorList>
    </citation>
    <scope>NUCLEOTIDE SEQUENCE</scope>
    <source>
        <strain evidence="10">DSM 4029</strain>
    </source>
</reference>
<dbReference type="PANTHER" id="PTHR43289">
    <property type="entry name" value="MITOGEN-ACTIVATED PROTEIN KINASE KINASE KINASE 20-RELATED"/>
    <property type="match status" value="1"/>
</dbReference>
<name>A0AAQ1MFU4_9FIRM</name>
<evidence type="ECO:0000256" key="7">
    <source>
        <dbReference type="SAM" id="Phobius"/>
    </source>
</evidence>
<dbReference type="CDD" id="cd14014">
    <property type="entry name" value="STKc_PknB_like"/>
    <property type="match status" value="1"/>
</dbReference>
<keyword evidence="12" id="KW-1185">Reference proteome</keyword>
<keyword evidence="3" id="KW-0547">Nucleotide-binding</keyword>
<evidence type="ECO:0000259" key="8">
    <source>
        <dbReference type="PROSITE" id="PS50011"/>
    </source>
</evidence>